<dbReference type="EMBL" id="JAUEPS010000031">
    <property type="protein sequence ID" value="KAK0452125.1"/>
    <property type="molecule type" value="Genomic_DNA"/>
</dbReference>
<sequence length="105" mass="11783">MAPGADPNQRRDLNVARPCVASRMDQTLQAIMPNGLQTYYSQQPGVVIGGTVFVAVLLLVVMVMISMRMKKRKATRGDYTRIVMSEKEDEEDGRYYDEVISSSHV</sequence>
<keyword evidence="3" id="KW-1185">Reference proteome</keyword>
<evidence type="ECO:0000313" key="2">
    <source>
        <dbReference type="EMBL" id="KAK0452125.1"/>
    </source>
</evidence>
<organism evidence="2 3">
    <name type="scientific">Armillaria tabescens</name>
    <name type="common">Ringless honey mushroom</name>
    <name type="synonym">Agaricus tabescens</name>
    <dbReference type="NCBI Taxonomy" id="1929756"/>
    <lineage>
        <taxon>Eukaryota</taxon>
        <taxon>Fungi</taxon>
        <taxon>Dikarya</taxon>
        <taxon>Basidiomycota</taxon>
        <taxon>Agaricomycotina</taxon>
        <taxon>Agaricomycetes</taxon>
        <taxon>Agaricomycetidae</taxon>
        <taxon>Agaricales</taxon>
        <taxon>Marasmiineae</taxon>
        <taxon>Physalacriaceae</taxon>
        <taxon>Desarmillaria</taxon>
    </lineage>
</organism>
<dbReference type="AlphaFoldDB" id="A0AA39K064"/>
<gene>
    <name evidence="2" type="ORF">EV420DRAFT_1482212</name>
</gene>
<dbReference type="GeneID" id="85353419"/>
<evidence type="ECO:0000256" key="1">
    <source>
        <dbReference type="SAM" id="Phobius"/>
    </source>
</evidence>
<feature type="transmembrane region" description="Helical" evidence="1">
    <location>
        <begin position="46"/>
        <end position="67"/>
    </location>
</feature>
<proteinExistence type="predicted"/>
<protein>
    <submittedName>
        <fullName evidence="2">Uncharacterized protein</fullName>
    </submittedName>
</protein>
<dbReference type="RefSeq" id="XP_060327959.1">
    <property type="nucleotide sequence ID" value="XM_060469871.1"/>
</dbReference>
<comment type="caution">
    <text evidence="2">The sequence shown here is derived from an EMBL/GenBank/DDBJ whole genome shotgun (WGS) entry which is preliminary data.</text>
</comment>
<reference evidence="2" key="1">
    <citation type="submission" date="2023-06" db="EMBL/GenBank/DDBJ databases">
        <authorList>
            <consortium name="Lawrence Berkeley National Laboratory"/>
            <person name="Ahrendt S."/>
            <person name="Sahu N."/>
            <person name="Indic B."/>
            <person name="Wong-Bajracharya J."/>
            <person name="Merenyi Z."/>
            <person name="Ke H.-M."/>
            <person name="Monk M."/>
            <person name="Kocsube S."/>
            <person name="Drula E."/>
            <person name="Lipzen A."/>
            <person name="Balint B."/>
            <person name="Henrissat B."/>
            <person name="Andreopoulos B."/>
            <person name="Martin F.M."/>
            <person name="Harder C.B."/>
            <person name="Rigling D."/>
            <person name="Ford K.L."/>
            <person name="Foster G.D."/>
            <person name="Pangilinan J."/>
            <person name="Papanicolaou A."/>
            <person name="Barry K."/>
            <person name="LaButti K."/>
            <person name="Viragh M."/>
            <person name="Koriabine M."/>
            <person name="Yan M."/>
            <person name="Riley R."/>
            <person name="Champramary S."/>
            <person name="Plett K.L."/>
            <person name="Tsai I.J."/>
            <person name="Slot J."/>
            <person name="Sipos G."/>
            <person name="Plett J."/>
            <person name="Nagy L.G."/>
            <person name="Grigoriev I.V."/>
        </authorList>
    </citation>
    <scope>NUCLEOTIDE SEQUENCE</scope>
    <source>
        <strain evidence="2">CCBAS 213</strain>
    </source>
</reference>
<dbReference type="Proteomes" id="UP001175211">
    <property type="component" value="Unassembled WGS sequence"/>
</dbReference>
<keyword evidence="1" id="KW-0472">Membrane</keyword>
<keyword evidence="1" id="KW-1133">Transmembrane helix</keyword>
<accession>A0AA39K064</accession>
<name>A0AA39K064_ARMTA</name>
<evidence type="ECO:0000313" key="3">
    <source>
        <dbReference type="Proteomes" id="UP001175211"/>
    </source>
</evidence>
<keyword evidence="1" id="KW-0812">Transmembrane</keyword>